<evidence type="ECO:0000259" key="2">
    <source>
        <dbReference type="Pfam" id="PF12804"/>
    </source>
</evidence>
<dbReference type="Proteomes" id="UP000234462">
    <property type="component" value="Unassembled WGS sequence"/>
</dbReference>
<dbReference type="InterPro" id="IPR025877">
    <property type="entry name" value="MobA-like_NTP_Trfase"/>
</dbReference>
<dbReference type="EMBL" id="FXZM01000001">
    <property type="protein sequence ID" value="SMY10607.1"/>
    <property type="molecule type" value="Genomic_DNA"/>
</dbReference>
<dbReference type="PANTHER" id="PTHR19136">
    <property type="entry name" value="MOLYBDENUM COFACTOR GUANYLYLTRANSFERASE"/>
    <property type="match status" value="1"/>
</dbReference>
<keyword evidence="4" id="KW-1185">Reference proteome</keyword>
<dbReference type="Pfam" id="PF12804">
    <property type="entry name" value="NTP_transf_3"/>
    <property type="match status" value="1"/>
</dbReference>
<dbReference type="OrthoDB" id="4408226at2"/>
<dbReference type="GO" id="GO:0016779">
    <property type="term" value="F:nucleotidyltransferase activity"/>
    <property type="evidence" value="ECO:0007669"/>
    <property type="project" value="UniProtKB-ARBA"/>
</dbReference>
<feature type="domain" description="MobA-like NTP transferase" evidence="2">
    <location>
        <begin position="9"/>
        <end position="158"/>
    </location>
</feature>
<dbReference type="SUPFAM" id="SSF53448">
    <property type="entry name" value="Nucleotide-diphospho-sugar transferases"/>
    <property type="match status" value="1"/>
</dbReference>
<dbReference type="AlphaFoldDB" id="A0A2H1L125"/>
<name>A0A2H1L125_9MICO</name>
<accession>A0A2H1L125</accession>
<proteinExistence type="predicted"/>
<protein>
    <submittedName>
        <fullName evidence="3">Molybdopterin-guanine dinucleotide biosynthesis protein A</fullName>
    </submittedName>
</protein>
<dbReference type="RefSeq" id="WP_101586908.1">
    <property type="nucleotide sequence ID" value="NZ_FXZM01000001.1"/>
</dbReference>
<evidence type="ECO:0000256" key="1">
    <source>
        <dbReference type="ARBA" id="ARBA00022679"/>
    </source>
</evidence>
<sequence>MGAERAVNALILTGGRSSRFGGVHKPGVSVDGTPVLTRLHAALTALPVHAIWVSGPTDGLHEDARPSVRQVFERPRFSGPLAGIAAAVSDMPADPGAVVLLLAGDVPYTSTADLSLLAETSAATGRAAGCADASGRLQYLCAAWPDTLLRDRLWLIGDPADQPVRRLWEGVEHVLVDVSAASVEDFDTAEDFRRITGLEAPRSPRAEPGYEGGAG</sequence>
<dbReference type="InterPro" id="IPR029044">
    <property type="entry name" value="Nucleotide-diphossugar_trans"/>
</dbReference>
<dbReference type="Gene3D" id="3.90.550.10">
    <property type="entry name" value="Spore Coat Polysaccharide Biosynthesis Protein SpsA, Chain A"/>
    <property type="match status" value="1"/>
</dbReference>
<gene>
    <name evidence="3" type="ORF">BJEO58_00177</name>
</gene>
<evidence type="ECO:0000313" key="4">
    <source>
        <dbReference type="Proteomes" id="UP000234462"/>
    </source>
</evidence>
<reference evidence="4" key="1">
    <citation type="submission" date="2017-03" db="EMBL/GenBank/DDBJ databases">
        <authorList>
            <person name="Monnet C."/>
        </authorList>
    </citation>
    <scope>NUCLEOTIDE SEQUENCE [LARGE SCALE GENOMIC DNA]</scope>
    <source>
        <strain evidence="4">SJ5-8</strain>
    </source>
</reference>
<keyword evidence="1" id="KW-0808">Transferase</keyword>
<evidence type="ECO:0000313" key="3">
    <source>
        <dbReference type="EMBL" id="SMY10607.1"/>
    </source>
</evidence>
<dbReference type="PANTHER" id="PTHR19136:SF81">
    <property type="entry name" value="MOLYBDENUM COFACTOR GUANYLYLTRANSFERASE"/>
    <property type="match status" value="1"/>
</dbReference>
<organism evidence="3 4">
    <name type="scientific">Brevibacterium jeotgali</name>
    <dbReference type="NCBI Taxonomy" id="1262550"/>
    <lineage>
        <taxon>Bacteria</taxon>
        <taxon>Bacillati</taxon>
        <taxon>Actinomycetota</taxon>
        <taxon>Actinomycetes</taxon>
        <taxon>Micrococcales</taxon>
        <taxon>Brevibacteriaceae</taxon>
        <taxon>Brevibacterium</taxon>
    </lineage>
</organism>